<proteinExistence type="predicted"/>
<dbReference type="EMBL" id="NCKW01011056">
    <property type="protein sequence ID" value="POM64749.1"/>
    <property type="molecule type" value="Genomic_DNA"/>
</dbReference>
<evidence type="ECO:0000313" key="2">
    <source>
        <dbReference type="EMBL" id="POM64749.1"/>
    </source>
</evidence>
<evidence type="ECO:0000313" key="3">
    <source>
        <dbReference type="Proteomes" id="UP000237271"/>
    </source>
</evidence>
<reference evidence="2 3" key="1">
    <citation type="journal article" date="2017" name="Genome Biol. Evol.">
        <title>Phytophthora megakarya and P. palmivora, closely related causal agents of cacao black pod rot, underwent increases in genome sizes and gene numbers by different mechanisms.</title>
        <authorList>
            <person name="Ali S.S."/>
            <person name="Shao J."/>
            <person name="Lary D.J."/>
            <person name="Kronmiller B."/>
            <person name="Shen D."/>
            <person name="Strem M.D."/>
            <person name="Amoako-Attah I."/>
            <person name="Akrofi A.Y."/>
            <person name="Begoude B.A."/>
            <person name="Ten Hoopen G.M."/>
            <person name="Coulibaly K."/>
            <person name="Kebe B.I."/>
            <person name="Melnick R.L."/>
            <person name="Guiltinan M.J."/>
            <person name="Tyler B.M."/>
            <person name="Meinhardt L.W."/>
            <person name="Bailey B.A."/>
        </authorList>
    </citation>
    <scope>NUCLEOTIDE SEQUENCE [LARGE SCALE GENOMIC DNA]</scope>
    <source>
        <strain evidence="3">sbr112.9</strain>
    </source>
</reference>
<dbReference type="Pfam" id="PF25597">
    <property type="entry name" value="SH3_retrovirus"/>
    <property type="match status" value="1"/>
</dbReference>
<name>A0A2P4XGS2_9STRA</name>
<protein>
    <submittedName>
        <fullName evidence="2">Polyprotein</fullName>
    </submittedName>
</protein>
<evidence type="ECO:0000259" key="1">
    <source>
        <dbReference type="Pfam" id="PF25597"/>
    </source>
</evidence>
<accession>A0A2P4XGS2</accession>
<organism evidence="2 3">
    <name type="scientific">Phytophthora palmivora</name>
    <dbReference type="NCBI Taxonomy" id="4796"/>
    <lineage>
        <taxon>Eukaryota</taxon>
        <taxon>Sar</taxon>
        <taxon>Stramenopiles</taxon>
        <taxon>Oomycota</taxon>
        <taxon>Peronosporomycetes</taxon>
        <taxon>Peronosporales</taxon>
        <taxon>Peronosporaceae</taxon>
        <taxon>Phytophthora</taxon>
    </lineage>
</organism>
<dbReference type="InterPro" id="IPR057670">
    <property type="entry name" value="SH3_retrovirus"/>
</dbReference>
<keyword evidence="3" id="KW-1185">Reference proteome</keyword>
<comment type="caution">
    <text evidence="2">The sequence shown here is derived from an EMBL/GenBank/DDBJ whole genome shotgun (WGS) entry which is preliminary data.</text>
</comment>
<dbReference type="OrthoDB" id="120564at2759"/>
<dbReference type="AlphaFoldDB" id="A0A2P4XGS2"/>
<sequence>MPWILWREAFRFAVEVVNVSPSRALGGKTPYTRRFKERPNVELLPIWGCIVHVFTPKVLQANKLENTGKLGMFVGFAKHSESIQVLNLRTGKIQEQRSVVFDEGWTGERSYVEHLLQ</sequence>
<dbReference type="Proteomes" id="UP000237271">
    <property type="component" value="Unassembled WGS sequence"/>
</dbReference>
<gene>
    <name evidence="2" type="ORF">PHPALM_19684</name>
</gene>
<feature type="domain" description="Retroviral polymerase SH3-like" evidence="1">
    <location>
        <begin position="49"/>
        <end position="104"/>
    </location>
</feature>